<dbReference type="Pfam" id="PF02709">
    <property type="entry name" value="Glyco_transf_7C"/>
    <property type="match status" value="1"/>
</dbReference>
<dbReference type="PANTHER" id="PTHR43179">
    <property type="entry name" value="RHAMNOSYLTRANSFERASE WBBL"/>
    <property type="match status" value="1"/>
</dbReference>
<dbReference type="AlphaFoldDB" id="M5TVS5"/>
<dbReference type="InterPro" id="IPR027791">
    <property type="entry name" value="Galactosyl_T_C"/>
</dbReference>
<protein>
    <submittedName>
        <fullName evidence="5">Sugar transferase</fullName>
    </submittedName>
</protein>
<evidence type="ECO:0000256" key="3">
    <source>
        <dbReference type="ARBA" id="ARBA00022679"/>
    </source>
</evidence>
<gene>
    <name evidence="5" type="ORF">RSSM_05280</name>
</gene>
<dbReference type="GO" id="GO:0016757">
    <property type="term" value="F:glycosyltransferase activity"/>
    <property type="evidence" value="ECO:0007669"/>
    <property type="project" value="UniProtKB-KW"/>
</dbReference>
<evidence type="ECO:0000256" key="1">
    <source>
        <dbReference type="ARBA" id="ARBA00006739"/>
    </source>
</evidence>
<dbReference type="PATRIC" id="fig|1263870.3.peg.5595"/>
<dbReference type="Proteomes" id="UP000011885">
    <property type="component" value="Unassembled WGS sequence"/>
</dbReference>
<dbReference type="PANTHER" id="PTHR43179:SF12">
    <property type="entry name" value="GALACTOFURANOSYLTRANSFERASE GLFT2"/>
    <property type="match status" value="1"/>
</dbReference>
<reference evidence="5 6" key="1">
    <citation type="journal article" date="2013" name="Mar. Genomics">
        <title>Expression of sulfatases in Rhodopirellula baltica and the diversity of sulfatases in the genus Rhodopirellula.</title>
        <authorList>
            <person name="Wegner C.E."/>
            <person name="Richter-Heitmann T."/>
            <person name="Klindworth A."/>
            <person name="Klockow C."/>
            <person name="Richter M."/>
            <person name="Achstetter T."/>
            <person name="Glockner F.O."/>
            <person name="Harder J."/>
        </authorList>
    </citation>
    <scope>NUCLEOTIDE SEQUENCE [LARGE SCALE GENOMIC DNA]</scope>
    <source>
        <strain evidence="5 6">SM41</strain>
    </source>
</reference>
<dbReference type="Gene3D" id="3.90.550.10">
    <property type="entry name" value="Spore Coat Polysaccharide Biosynthesis Protein SpsA, Chain A"/>
    <property type="match status" value="1"/>
</dbReference>
<dbReference type="OrthoDB" id="9812302at2"/>
<feature type="domain" description="Galactosyltransferase C-terminal" evidence="4">
    <location>
        <begin position="149"/>
        <end position="199"/>
    </location>
</feature>
<name>M5TVS5_9BACT</name>
<keyword evidence="2" id="KW-0328">Glycosyltransferase</keyword>
<accession>M5TVS5</accession>
<keyword evidence="3 5" id="KW-0808">Transferase</keyword>
<evidence type="ECO:0000313" key="6">
    <source>
        <dbReference type="Proteomes" id="UP000011885"/>
    </source>
</evidence>
<proteinExistence type="inferred from homology"/>
<dbReference type="RefSeq" id="WP_008685598.1">
    <property type="nucleotide sequence ID" value="NZ_ANOH01000364.1"/>
</dbReference>
<evidence type="ECO:0000256" key="2">
    <source>
        <dbReference type="ARBA" id="ARBA00022676"/>
    </source>
</evidence>
<evidence type="ECO:0000313" key="5">
    <source>
        <dbReference type="EMBL" id="EMI53307.1"/>
    </source>
</evidence>
<keyword evidence="6" id="KW-1185">Reference proteome</keyword>
<dbReference type="EMBL" id="ANOH01000364">
    <property type="protein sequence ID" value="EMI53307.1"/>
    <property type="molecule type" value="Genomic_DNA"/>
</dbReference>
<comment type="caution">
    <text evidence="5">The sequence shown here is derived from an EMBL/GenBank/DDBJ whole genome shotgun (WGS) entry which is preliminary data.</text>
</comment>
<evidence type="ECO:0000259" key="4">
    <source>
        <dbReference type="Pfam" id="PF02709"/>
    </source>
</evidence>
<organism evidence="5 6">
    <name type="scientific">Rhodopirellula sallentina SM41</name>
    <dbReference type="NCBI Taxonomy" id="1263870"/>
    <lineage>
        <taxon>Bacteria</taxon>
        <taxon>Pseudomonadati</taxon>
        <taxon>Planctomycetota</taxon>
        <taxon>Planctomycetia</taxon>
        <taxon>Pirellulales</taxon>
        <taxon>Pirellulaceae</taxon>
        <taxon>Rhodopirellula</taxon>
    </lineage>
</organism>
<comment type="similarity">
    <text evidence="1">Belongs to the glycosyltransferase 2 family.</text>
</comment>
<dbReference type="SUPFAM" id="SSF53448">
    <property type="entry name" value="Nucleotide-diphospho-sugar transferases"/>
    <property type="match status" value="1"/>
</dbReference>
<sequence>MIIHALTIVRGRELHLQNQARGWMQSVRKPDRWIIVGMDEDIIPPDTGGTIDVITERVDTINESLPLAKARNRAAQLSDADAMVFLDVDCIPSPNMLTTFEDAIGESDRLWMGSPRYLPAGATTSDWSMPELREKAIAHPYQPRLTEGEWQPSTEYEKFWSLCFATTPDTFQTIGGFSEDFAGYGGEDTDFAFAAREAGVPFGFAGAMAYHQHHAVCKPPLNHFDAIIRNAIQFRRRWDCWPMESWLNAFARHGLIRFDADSDTLELIQRPTNEQIQNATVMTPAGF</sequence>
<dbReference type="InterPro" id="IPR029044">
    <property type="entry name" value="Nucleotide-diphossugar_trans"/>
</dbReference>